<dbReference type="RefSeq" id="WP_207831787.1">
    <property type="nucleotide sequence ID" value="NZ_CP088282.1"/>
</dbReference>
<dbReference type="Proteomes" id="UP000692816">
    <property type="component" value="Unassembled WGS sequence"/>
</dbReference>
<protein>
    <recommendedName>
        <fullName evidence="1">Rhodanese domain-containing protein</fullName>
    </recommendedName>
</protein>
<evidence type="ECO:0000313" key="3">
    <source>
        <dbReference type="Proteomes" id="UP000692816"/>
    </source>
</evidence>
<name>A0ABS3MDC6_9BRAD</name>
<gene>
    <name evidence="2" type="ORF">J4P68_08355</name>
</gene>
<feature type="domain" description="Rhodanese" evidence="1">
    <location>
        <begin position="5"/>
        <end position="45"/>
    </location>
</feature>
<evidence type="ECO:0000313" key="2">
    <source>
        <dbReference type="EMBL" id="MBO1429443.1"/>
    </source>
</evidence>
<accession>A0ABS3MDC6</accession>
<keyword evidence="3" id="KW-1185">Reference proteome</keyword>
<reference evidence="2" key="1">
    <citation type="journal article" date="2021" name="Int. J. Syst. Evol. Microbiol.">
        <title>Bradyrhizobium septentrionale sp. nov. (sv. septentrionale) and Bradyrhizobium quebecense sp. nov. (sv. septentrionale) associated with legumes native to Canada possess rearranged symbiosis genes and numerous insertion sequences.</title>
        <authorList>
            <person name="Bromfield E.S.P."/>
            <person name="Cloutier S."/>
        </authorList>
    </citation>
    <scope>NUCLEOTIDE SEQUENCE</scope>
    <source>
        <strain evidence="2">12S5</strain>
    </source>
</reference>
<proteinExistence type="predicted"/>
<dbReference type="PROSITE" id="PS50206">
    <property type="entry name" value="RHODANESE_3"/>
    <property type="match status" value="1"/>
</dbReference>
<dbReference type="EMBL" id="JAGEPA010000001">
    <property type="protein sequence ID" value="MBO1429443.1"/>
    <property type="molecule type" value="Genomic_DNA"/>
</dbReference>
<organism evidence="2 3">
    <name type="scientific">Bradyrhizobium quebecense</name>
    <dbReference type="NCBI Taxonomy" id="2748629"/>
    <lineage>
        <taxon>Bacteria</taxon>
        <taxon>Pseudomonadati</taxon>
        <taxon>Pseudomonadota</taxon>
        <taxon>Alphaproteobacteria</taxon>
        <taxon>Hyphomicrobiales</taxon>
        <taxon>Nitrobacteraceae</taxon>
        <taxon>Bradyrhizobium</taxon>
    </lineage>
</organism>
<evidence type="ECO:0000259" key="1">
    <source>
        <dbReference type="PROSITE" id="PS50206"/>
    </source>
</evidence>
<dbReference type="InterPro" id="IPR001763">
    <property type="entry name" value="Rhodanese-like_dom"/>
</dbReference>
<sequence>MIYVGGRKGRPVIQVCKSLKDAEKIAAEMKASGFKNVRIGETRTK</sequence>
<comment type="caution">
    <text evidence="2">The sequence shown here is derived from an EMBL/GenBank/DDBJ whole genome shotgun (WGS) entry which is preliminary data.</text>
</comment>